<dbReference type="InterPro" id="IPR001910">
    <property type="entry name" value="Inosine/uridine_hydrolase_dom"/>
</dbReference>
<reference evidence="5 6" key="1">
    <citation type="submission" date="2012-01" db="EMBL/GenBank/DDBJ databases">
        <title>The Genome Sequence of Odoribacter laneus YIT 12061.</title>
        <authorList>
            <consortium name="The Broad Institute Genome Sequencing Platform"/>
            <person name="Earl A."/>
            <person name="Ward D."/>
            <person name="Feldgarden M."/>
            <person name="Gevers D."/>
            <person name="Morotomi M."/>
            <person name="Young S.K."/>
            <person name="Zeng Q."/>
            <person name="Gargeya S."/>
            <person name="Fitzgerald M."/>
            <person name="Haas B."/>
            <person name="Abouelleil A."/>
            <person name="Alvarado L."/>
            <person name="Arachchi H.M."/>
            <person name="Berlin A."/>
            <person name="Chapman S.B."/>
            <person name="Gearin G."/>
            <person name="Goldberg J."/>
            <person name="Griggs A."/>
            <person name="Gujja S."/>
            <person name="Hansen M."/>
            <person name="Heiman D."/>
            <person name="Howarth C."/>
            <person name="Larimer J."/>
            <person name="Lui A."/>
            <person name="MacDonald P.J.P."/>
            <person name="McCowen C."/>
            <person name="Montmayeur A."/>
            <person name="Murphy C."/>
            <person name="Neiman D."/>
            <person name="Pearson M."/>
            <person name="Priest M."/>
            <person name="Roberts A."/>
            <person name="Saif S."/>
            <person name="Shea T."/>
            <person name="Sisk P."/>
            <person name="Stolte C."/>
            <person name="Sykes S."/>
            <person name="Wortman J."/>
            <person name="Nusbaum C."/>
            <person name="Birren B."/>
        </authorList>
    </citation>
    <scope>NUCLEOTIDE SEQUENCE [LARGE SCALE GENOMIC DNA]</scope>
    <source>
        <strain evidence="5 6">YIT 12061</strain>
    </source>
</reference>
<dbReference type="GO" id="GO:0006152">
    <property type="term" value="P:purine nucleoside catabolic process"/>
    <property type="evidence" value="ECO:0007669"/>
    <property type="project" value="TreeGrafter"/>
</dbReference>
<dbReference type="Pfam" id="PF02663">
    <property type="entry name" value="FmdE"/>
    <property type="match status" value="1"/>
</dbReference>
<dbReference type="eggNOG" id="COG2191">
    <property type="taxonomic scope" value="Bacteria"/>
</dbReference>
<dbReference type="eggNOG" id="COG1957">
    <property type="taxonomic scope" value="Bacteria"/>
</dbReference>
<comment type="caution">
    <text evidence="5">The sequence shown here is derived from an EMBL/GenBank/DDBJ whole genome shotgun (WGS) entry which is preliminary data.</text>
</comment>
<dbReference type="GO" id="GO:0005829">
    <property type="term" value="C:cytosol"/>
    <property type="evidence" value="ECO:0007669"/>
    <property type="project" value="TreeGrafter"/>
</dbReference>
<dbReference type="EMBL" id="ADMC01000008">
    <property type="protein sequence ID" value="EHP49927.1"/>
    <property type="molecule type" value="Genomic_DNA"/>
</dbReference>
<name>H1DEM7_9BACT</name>
<evidence type="ECO:0000259" key="4">
    <source>
        <dbReference type="Pfam" id="PF02663"/>
    </source>
</evidence>
<dbReference type="GO" id="GO:0008477">
    <property type="term" value="F:purine nucleosidase activity"/>
    <property type="evidence" value="ECO:0007669"/>
    <property type="project" value="TreeGrafter"/>
</dbReference>
<protein>
    <recommendedName>
        <fullName evidence="7">Inosine/uridine-preferring nucleoside hydrolase domain-containing protein</fullName>
    </recommendedName>
</protein>
<dbReference type="AlphaFoldDB" id="H1DEM7"/>
<keyword evidence="1" id="KW-0378">Hydrolase</keyword>
<keyword evidence="6" id="KW-1185">Reference proteome</keyword>
<keyword evidence="2" id="KW-0326">Glycosidase</keyword>
<evidence type="ECO:0008006" key="7">
    <source>
        <dbReference type="Google" id="ProtNLM"/>
    </source>
</evidence>
<feature type="domain" description="Inosine/uridine-preferring nucleoside hydrolase" evidence="3">
    <location>
        <begin position="30"/>
        <end position="268"/>
    </location>
</feature>
<dbReference type="GeneID" id="98068338"/>
<evidence type="ECO:0000259" key="3">
    <source>
        <dbReference type="Pfam" id="PF01156"/>
    </source>
</evidence>
<accession>H1DEM7</accession>
<evidence type="ECO:0000256" key="2">
    <source>
        <dbReference type="ARBA" id="ARBA00023295"/>
    </source>
</evidence>
<dbReference type="Proteomes" id="UP000004892">
    <property type="component" value="Unassembled WGS sequence"/>
</dbReference>
<dbReference type="RefSeq" id="WP_009135861.1">
    <property type="nucleotide sequence ID" value="NZ_JH594596.1"/>
</dbReference>
<dbReference type="InterPro" id="IPR023186">
    <property type="entry name" value="IUNH"/>
</dbReference>
<dbReference type="STRING" id="742817.HMPREF9449_00713"/>
<dbReference type="PANTHER" id="PTHR12304:SF46">
    <property type="entry name" value="INOSINE-ADENOSINE-GUANOSINE-NUCLEOSIDE HYDROLASE"/>
    <property type="match status" value="1"/>
</dbReference>
<dbReference type="PATRIC" id="fig|742817.3.peg.764"/>
<dbReference type="Gene3D" id="3.30.1330.130">
    <property type="match status" value="1"/>
</dbReference>
<evidence type="ECO:0000256" key="1">
    <source>
        <dbReference type="ARBA" id="ARBA00022801"/>
    </source>
</evidence>
<dbReference type="SUPFAM" id="SSF53590">
    <property type="entry name" value="Nucleoside hydrolase"/>
    <property type="match status" value="1"/>
</dbReference>
<sequence length="484" mass="54028">MSKIKILLLGIALFFAWGAAAHSGKPRVYLIIDTDCAADDFRTLCMLLGNRDVEILGITTSEGALTPRQGERKVKALLNSLYHQGIPVAAGREVGASIPDWREMSEQIYWGDSLQKDGPEKSATDLLVETMGREPQKITFVCLGPLTNVADLLEAKPGLAEKIDKIIWYNSGAQPMGDTNYRIDTLSAQKVMASGIKMQLVSAKEEDSVPVSMFYLMELGQLQTSPYAQKVVTAHVTPPLVSAVKDEHLKVWDELTVLSHFAPQLFTVDSLSPTIDWYYVDTKQQIRPIEEQLLAVFKGKENVEGKIFYHFPVAEEYYIRDLMPIIARTVNRYGASEWRAAVLTNELHGHLGIYATLGVKMGIRAREYFNVGVDDIVVTSYAGSKPPVSCLNDGLQVSTGGTVGHGLIHIASDEEVRPEATFAFKGRSVTLRLKPEYARQVQEDLKKGIALYGAGTEENWQYVRKLAIQYWQDWDRHEIFEIIS</sequence>
<proteinExistence type="predicted"/>
<dbReference type="HOGENOM" id="CLU_553940_0_0_10"/>
<evidence type="ECO:0000313" key="5">
    <source>
        <dbReference type="EMBL" id="EHP49927.1"/>
    </source>
</evidence>
<evidence type="ECO:0000313" key="6">
    <source>
        <dbReference type="Proteomes" id="UP000004892"/>
    </source>
</evidence>
<dbReference type="Pfam" id="PF01156">
    <property type="entry name" value="IU_nuc_hydro"/>
    <property type="match status" value="1"/>
</dbReference>
<gene>
    <name evidence="5" type="ORF">HMPREF9449_00713</name>
</gene>
<dbReference type="Gene3D" id="3.90.245.10">
    <property type="entry name" value="Ribonucleoside hydrolase-like"/>
    <property type="match status" value="1"/>
</dbReference>
<feature type="domain" description="Formylmethanofuran dehydrogenase subunit E" evidence="4">
    <location>
        <begin position="348"/>
        <end position="480"/>
    </location>
</feature>
<dbReference type="InterPro" id="IPR036452">
    <property type="entry name" value="Ribo_hydro-like"/>
</dbReference>
<dbReference type="SUPFAM" id="SSF143555">
    <property type="entry name" value="FwdE-like"/>
    <property type="match status" value="1"/>
</dbReference>
<dbReference type="PANTHER" id="PTHR12304">
    <property type="entry name" value="INOSINE-URIDINE PREFERRING NUCLEOSIDE HYDROLASE"/>
    <property type="match status" value="1"/>
</dbReference>
<dbReference type="InterPro" id="IPR003814">
    <property type="entry name" value="FmdEsu_dom"/>
</dbReference>
<organism evidence="5 6">
    <name type="scientific">Odoribacter laneus YIT 12061</name>
    <dbReference type="NCBI Taxonomy" id="742817"/>
    <lineage>
        <taxon>Bacteria</taxon>
        <taxon>Pseudomonadati</taxon>
        <taxon>Bacteroidota</taxon>
        <taxon>Bacteroidia</taxon>
        <taxon>Bacteroidales</taxon>
        <taxon>Odoribacteraceae</taxon>
        <taxon>Odoribacter</taxon>
    </lineage>
</organism>